<dbReference type="InterPro" id="IPR013210">
    <property type="entry name" value="LRR_N_plant-typ"/>
</dbReference>
<keyword evidence="10 14" id="KW-0067">ATP-binding</keyword>
<evidence type="ECO:0000256" key="8">
    <source>
        <dbReference type="ARBA" id="ARBA00022741"/>
    </source>
</evidence>
<dbReference type="GO" id="GO:0004672">
    <property type="term" value="F:protein kinase activity"/>
    <property type="evidence" value="ECO:0007669"/>
    <property type="project" value="InterPro"/>
</dbReference>
<dbReference type="Pfam" id="PF13855">
    <property type="entry name" value="LRR_8"/>
    <property type="match status" value="1"/>
</dbReference>
<keyword evidence="5 15" id="KW-0812">Transmembrane</keyword>
<feature type="signal peptide" evidence="16">
    <location>
        <begin position="1"/>
        <end position="35"/>
    </location>
</feature>
<dbReference type="FunFam" id="3.80.10.10:FF:000041">
    <property type="entry name" value="LRR receptor-like serine/threonine-protein kinase ERECTA"/>
    <property type="match status" value="1"/>
</dbReference>
<keyword evidence="4" id="KW-0808">Transferase</keyword>
<dbReference type="SMART" id="SM00369">
    <property type="entry name" value="LRR_TYP"/>
    <property type="match status" value="5"/>
</dbReference>
<dbReference type="PANTHER" id="PTHR27008">
    <property type="entry name" value="OS04G0122200 PROTEIN"/>
    <property type="match status" value="1"/>
</dbReference>
<sequence>MKPHQTNLYALWPMHLHVILLFSINLLQPTITANALTNETDRLALIKFKESITHDPHMMLSSWNDSMHFCNWFGITCGRRHQRVTVLDLLGFKLRGSISPHISNLTFLRIIKLQNNSLYGKIPHEVAEFGSLKKLELFQLASNNLTGTIPPSLGNLSSLIAFSVSFNKLVGNIPNGIGHLQSLLFFSITANKLSGTIPSSLYNISSLQTISISENQLKDTLPANIGLTLPNIKELFFGLNEFYGPIPVSLCNASQLQTIDLSANKFLGLVPNNLGNVPDLQWLGLSDNHLGRSLDFLTSLTNCSKLDILDFSINQFGGVLPITIGNLSTQLTKLYFGGNEISGTIPVTLGNLVNLIVLSFENNLFTGLIPTIFEKFQKIQLLGLNGNSLLGEIATFIGNLTHGFITSQLIGLSSLSTLLNLSHNSFTGKLPSEVGNLININQLDISENNLFGEIPSSMGNCLSLEYLSLQGNSFEGSLPSSMAFLKGVKFLDVSRNNLSGSIPKGLEKLSSLKELNLSFNDIEGEVPTEGVFKNASAISVIGNAKLCGGVPQLMLPSCPVEVMKPTKSLSFKLKIAIIVVVVCFLLFSFILFLHWGKISKRNSSSLGSTIELLPNVSYKMLYQATNGFSPSNLVGTGSFGSVYKGFLHPKERLVAVKVLNLQRKGASKSFMAECNIDREDQSGVLSLLQRLNIAIDVACALDYLHNQSVQPIIHCDLKPSNILLDDDMVAHVSDFGLARLLSIVTDSSQKQTSTIGIKGSIGYAAPEYGMGREVSTEGDVYSFGVFLLEMFLGKRPTNEMFKNDLNLHNFVKMSLPKQLVQIVDPTLLVREVEEMPATAVATRDHNNENEIEADEKIEGIVNHSKVEANVYKCLFSVLEIGLACSLESPKERMNMEKVSRELHSIKNAFLGFRI</sequence>
<evidence type="ECO:0000256" key="7">
    <source>
        <dbReference type="ARBA" id="ARBA00022737"/>
    </source>
</evidence>
<organism evidence="18 19">
    <name type="scientific">Quercus lobata</name>
    <name type="common">Valley oak</name>
    <dbReference type="NCBI Taxonomy" id="97700"/>
    <lineage>
        <taxon>Eukaryota</taxon>
        <taxon>Viridiplantae</taxon>
        <taxon>Streptophyta</taxon>
        <taxon>Embryophyta</taxon>
        <taxon>Tracheophyta</taxon>
        <taxon>Spermatophyta</taxon>
        <taxon>Magnoliopsida</taxon>
        <taxon>eudicotyledons</taxon>
        <taxon>Gunneridae</taxon>
        <taxon>Pentapetalae</taxon>
        <taxon>rosids</taxon>
        <taxon>fabids</taxon>
        <taxon>Fagales</taxon>
        <taxon>Fagaceae</taxon>
        <taxon>Quercus</taxon>
    </lineage>
</organism>
<feature type="domain" description="Protein kinase" evidence="17">
    <location>
        <begin position="628"/>
        <end position="910"/>
    </location>
</feature>
<evidence type="ECO:0000256" key="13">
    <source>
        <dbReference type="ARBA" id="ARBA00023180"/>
    </source>
</evidence>
<dbReference type="Pfam" id="PF00069">
    <property type="entry name" value="Pkinase"/>
    <property type="match status" value="1"/>
</dbReference>
<evidence type="ECO:0000256" key="15">
    <source>
        <dbReference type="SAM" id="Phobius"/>
    </source>
</evidence>
<dbReference type="OMA" id="ILTMEIN"/>
<feature type="chain" id="PRO_5029849973" description="Protein kinase domain-containing protein" evidence="16">
    <location>
        <begin position="36"/>
        <end position="914"/>
    </location>
</feature>
<dbReference type="InterPro" id="IPR008271">
    <property type="entry name" value="Ser/Thr_kinase_AS"/>
</dbReference>
<dbReference type="Gene3D" id="3.80.10.10">
    <property type="entry name" value="Ribonuclease Inhibitor"/>
    <property type="match status" value="3"/>
</dbReference>
<keyword evidence="12 15" id="KW-0472">Membrane</keyword>
<keyword evidence="19" id="KW-1185">Reference proteome</keyword>
<evidence type="ECO:0000256" key="10">
    <source>
        <dbReference type="ARBA" id="ARBA00022840"/>
    </source>
</evidence>
<dbReference type="PROSITE" id="PS50011">
    <property type="entry name" value="PROTEIN_KINASE_DOM"/>
    <property type="match status" value="1"/>
</dbReference>
<dbReference type="GO" id="GO:0016020">
    <property type="term" value="C:membrane"/>
    <property type="evidence" value="ECO:0007669"/>
    <property type="project" value="UniProtKB-SubCell"/>
</dbReference>
<keyword evidence="7" id="KW-0677">Repeat</keyword>
<dbReference type="EMBL" id="LRBV02000008">
    <property type="status" value="NOT_ANNOTATED_CDS"/>
    <property type="molecule type" value="Genomic_DNA"/>
</dbReference>
<dbReference type="InterPro" id="IPR017441">
    <property type="entry name" value="Protein_kinase_ATP_BS"/>
</dbReference>
<dbReference type="Proteomes" id="UP000594261">
    <property type="component" value="Chromosome 8"/>
</dbReference>
<evidence type="ECO:0000256" key="1">
    <source>
        <dbReference type="ARBA" id="ARBA00004167"/>
    </source>
</evidence>
<dbReference type="Pfam" id="PF00560">
    <property type="entry name" value="LRR_1"/>
    <property type="match status" value="5"/>
</dbReference>
<dbReference type="InterPro" id="IPR011009">
    <property type="entry name" value="Kinase-like_dom_sf"/>
</dbReference>
<evidence type="ECO:0000256" key="14">
    <source>
        <dbReference type="PROSITE-ProRule" id="PRU10141"/>
    </source>
</evidence>
<keyword evidence="8 14" id="KW-0547">Nucleotide-binding</keyword>
<proteinExistence type="inferred from homology"/>
<dbReference type="PROSITE" id="PS00108">
    <property type="entry name" value="PROTEIN_KINASE_ST"/>
    <property type="match status" value="1"/>
</dbReference>
<accession>A0A7N2MF21</accession>
<dbReference type="SMART" id="SM00220">
    <property type="entry name" value="S_TKc"/>
    <property type="match status" value="1"/>
</dbReference>
<dbReference type="SUPFAM" id="SSF56112">
    <property type="entry name" value="Protein kinase-like (PK-like)"/>
    <property type="match status" value="1"/>
</dbReference>
<keyword evidence="9" id="KW-0418">Kinase</keyword>
<protein>
    <recommendedName>
        <fullName evidence="17">Protein kinase domain-containing protein</fullName>
    </recommendedName>
</protein>
<dbReference type="AlphaFoldDB" id="A0A7N2MF21"/>
<dbReference type="SUPFAM" id="SSF52058">
    <property type="entry name" value="L domain-like"/>
    <property type="match status" value="2"/>
</dbReference>
<dbReference type="InParanoid" id="A0A7N2MF21"/>
<evidence type="ECO:0000256" key="3">
    <source>
        <dbReference type="ARBA" id="ARBA00022614"/>
    </source>
</evidence>
<name>A0A7N2MF21_QUELO</name>
<feature type="binding site" evidence="14">
    <location>
        <position position="657"/>
    </location>
    <ligand>
        <name>ATP</name>
        <dbReference type="ChEBI" id="CHEBI:30616"/>
    </ligand>
</feature>
<comment type="similarity">
    <text evidence="2">Belongs to the protein kinase superfamily. Ser/Thr protein kinase family.</text>
</comment>
<keyword evidence="3" id="KW-0433">Leucine-rich repeat</keyword>
<keyword evidence="13" id="KW-0325">Glycoprotein</keyword>
<evidence type="ECO:0000256" key="2">
    <source>
        <dbReference type="ARBA" id="ARBA00008684"/>
    </source>
</evidence>
<evidence type="ECO:0000256" key="12">
    <source>
        <dbReference type="ARBA" id="ARBA00023136"/>
    </source>
</evidence>
<reference evidence="18 19" key="1">
    <citation type="journal article" date="2016" name="G3 (Bethesda)">
        <title>First Draft Assembly and Annotation of the Genome of a California Endemic Oak Quercus lobata Nee (Fagaceae).</title>
        <authorList>
            <person name="Sork V.L."/>
            <person name="Fitz-Gibbon S.T."/>
            <person name="Puiu D."/>
            <person name="Crepeau M."/>
            <person name="Gugger P.F."/>
            <person name="Sherman R."/>
            <person name="Stevens K."/>
            <person name="Langley C.H."/>
            <person name="Pellegrini M."/>
            <person name="Salzberg S.L."/>
        </authorList>
    </citation>
    <scope>NUCLEOTIDE SEQUENCE [LARGE SCALE GENOMIC DNA]</scope>
    <source>
        <strain evidence="18 19">cv. SW786</strain>
    </source>
</reference>
<dbReference type="Gramene" id="QL08p061542:mrna">
    <property type="protein sequence ID" value="QL08p061542:mrna"/>
    <property type="gene ID" value="QL08p061542"/>
</dbReference>
<dbReference type="GO" id="GO:0005524">
    <property type="term" value="F:ATP binding"/>
    <property type="evidence" value="ECO:0007669"/>
    <property type="project" value="UniProtKB-UniRule"/>
</dbReference>
<dbReference type="InterPro" id="IPR000719">
    <property type="entry name" value="Prot_kinase_dom"/>
</dbReference>
<dbReference type="Gene3D" id="3.30.200.20">
    <property type="entry name" value="Phosphorylase Kinase, domain 1"/>
    <property type="match status" value="1"/>
</dbReference>
<dbReference type="InterPro" id="IPR032675">
    <property type="entry name" value="LRR_dom_sf"/>
</dbReference>
<dbReference type="InterPro" id="IPR001611">
    <property type="entry name" value="Leu-rich_rpt"/>
</dbReference>
<evidence type="ECO:0000256" key="9">
    <source>
        <dbReference type="ARBA" id="ARBA00022777"/>
    </source>
</evidence>
<dbReference type="PROSITE" id="PS00107">
    <property type="entry name" value="PROTEIN_KINASE_ATP"/>
    <property type="match status" value="1"/>
</dbReference>
<evidence type="ECO:0000256" key="16">
    <source>
        <dbReference type="SAM" id="SignalP"/>
    </source>
</evidence>
<keyword evidence="6 16" id="KW-0732">Signal</keyword>
<evidence type="ECO:0000256" key="4">
    <source>
        <dbReference type="ARBA" id="ARBA00022679"/>
    </source>
</evidence>
<keyword evidence="11 15" id="KW-1133">Transmembrane helix</keyword>
<dbReference type="FunFam" id="3.80.10.10:FF:000095">
    <property type="entry name" value="LRR receptor-like serine/threonine-protein kinase GSO1"/>
    <property type="match status" value="2"/>
</dbReference>
<evidence type="ECO:0000256" key="6">
    <source>
        <dbReference type="ARBA" id="ARBA00022729"/>
    </source>
</evidence>
<evidence type="ECO:0000256" key="5">
    <source>
        <dbReference type="ARBA" id="ARBA00022692"/>
    </source>
</evidence>
<evidence type="ECO:0000256" key="11">
    <source>
        <dbReference type="ARBA" id="ARBA00022989"/>
    </source>
</evidence>
<reference evidence="18" key="2">
    <citation type="submission" date="2021-01" db="UniProtKB">
        <authorList>
            <consortium name="EnsemblPlants"/>
        </authorList>
    </citation>
    <scope>IDENTIFICATION</scope>
</reference>
<evidence type="ECO:0000313" key="18">
    <source>
        <dbReference type="EnsemblPlants" id="QL08p061542:mrna"/>
    </source>
</evidence>
<dbReference type="InterPro" id="IPR051809">
    <property type="entry name" value="Plant_receptor-like_S/T_kinase"/>
</dbReference>
<dbReference type="EnsemblPlants" id="QL08p061542:mrna">
    <property type="protein sequence ID" value="QL08p061542:mrna"/>
    <property type="gene ID" value="QL08p061542"/>
</dbReference>
<comment type="subcellular location">
    <subcellularLocation>
        <location evidence="1">Membrane</location>
        <topology evidence="1">Single-pass membrane protein</topology>
    </subcellularLocation>
</comment>
<dbReference type="Gene3D" id="1.10.510.10">
    <property type="entry name" value="Transferase(Phosphotransferase) domain 1"/>
    <property type="match status" value="1"/>
</dbReference>
<dbReference type="Pfam" id="PF08263">
    <property type="entry name" value="LRRNT_2"/>
    <property type="match status" value="1"/>
</dbReference>
<feature type="transmembrane region" description="Helical" evidence="15">
    <location>
        <begin position="575"/>
        <end position="595"/>
    </location>
</feature>
<evidence type="ECO:0000259" key="17">
    <source>
        <dbReference type="PROSITE" id="PS50011"/>
    </source>
</evidence>
<evidence type="ECO:0000313" key="19">
    <source>
        <dbReference type="Proteomes" id="UP000594261"/>
    </source>
</evidence>
<dbReference type="PANTHER" id="PTHR27008:SF592">
    <property type="entry name" value="LEUCINE-RICH REPEAT RECEPTOR-LIKE PROTEIN KINASE FAMILY PROTEIN-RELATED"/>
    <property type="match status" value="1"/>
</dbReference>
<dbReference type="InterPro" id="IPR003591">
    <property type="entry name" value="Leu-rich_rpt_typical-subtyp"/>
</dbReference>